<dbReference type="Proteomes" id="UP000009168">
    <property type="component" value="Unassembled WGS sequence"/>
</dbReference>
<sequence length="920" mass="109152">MQQNYINQNTNSVDMNEHLSTGTLEQQIKSLSYKQNNYGHSGLEVIQESERSSLDNNQHLEFNERRQILKDSVKGEFQGQSFRGMEDEGSTFEYQQQKVVQDLTMRISQLESDLIKERANNQMLRKEVEKRGGNPQAIAGSSIQNDDAIYQVESLKLQLQQKEDIINRQNLQLQMINTGQTQTQDFHQNLIEFDSKISGMEEQLVKIQLENERLNSVINEKNKIISMYSQARQEDFESMINEQISKYQGQVDKALQENESLFQEIEKLNLINQQLEENNRKLQFKQQEKTEEIRIFWKDHFQKSQQEMHQRFEKEKTELLKQIDMKNQLNVQLQQQLRVNSGFLVEKSQMQSQIDTQLILAKNMDTQLKDYQSTIERQRKELFEREKQLYNIQSHVTLVERKVVELQSINNQLNEQINKLNQIEKHANDVIEENKKLQEIALSKDHQALISKQETENERIQKENIAQKVQAEWEDILKKEKELHQIQIEKLNQEKIKLIEEISAHIAQSSVIPGLQQQITILEEDKEKLLVIVAEKAQLEEELQVLVERNTDLELKLTQLLENNKILNQNLGSRINEVNIWMQRFEKAQEENQRLNEKYQKQIQEIHKQTEDELRRGKEKQDQQMVLINNQMSKLEEQLNQFQLEKAESETQIRKECRDKVEKVREKNTELNEQVTHLQQCILELQQKHVLIQKEQKESSDLEIDKLKEEIYNQNLENQELKRQLQAYKQQEEYQEKQKQSQKQEEPIEGGQFNQTGEKLAEPNQFVLFENQQTLRQRANEEGQRSQYQVPFSHQYSYQVFDPNEQNNRAQLHHSQVTQIVPPPPHQYPINPSNSQVYQSFGNGNITQEGQQFNTSDDMHQLRIRVQQLQQENKQLLLAKVNDYNNFQEQLRSITNSAYLGKFNNTELFSKSQLYRQPPY</sequence>
<feature type="coiled-coil region" evidence="1">
    <location>
        <begin position="100"/>
        <end position="127"/>
    </location>
</feature>
<organism evidence="2 3">
    <name type="scientific">Tetrahymena thermophila (strain SB210)</name>
    <dbReference type="NCBI Taxonomy" id="312017"/>
    <lineage>
        <taxon>Eukaryota</taxon>
        <taxon>Sar</taxon>
        <taxon>Alveolata</taxon>
        <taxon>Ciliophora</taxon>
        <taxon>Intramacronucleata</taxon>
        <taxon>Oligohymenophorea</taxon>
        <taxon>Hymenostomatida</taxon>
        <taxon>Tetrahymenina</taxon>
        <taxon>Tetrahymenidae</taxon>
        <taxon>Tetrahymena</taxon>
    </lineage>
</organism>
<feature type="coiled-coil region" evidence="1">
    <location>
        <begin position="361"/>
        <end position="745"/>
    </location>
</feature>
<name>Q22EG4_TETTS</name>
<protein>
    <submittedName>
        <fullName evidence="2">Uncharacterized protein</fullName>
    </submittedName>
</protein>
<keyword evidence="3" id="KW-1185">Reference proteome</keyword>
<proteinExistence type="predicted"/>
<reference evidence="3" key="1">
    <citation type="journal article" date="2006" name="PLoS Biol.">
        <title>Macronuclear genome sequence of the ciliate Tetrahymena thermophila, a model eukaryote.</title>
        <authorList>
            <person name="Eisen J.A."/>
            <person name="Coyne R.S."/>
            <person name="Wu M."/>
            <person name="Wu D."/>
            <person name="Thiagarajan M."/>
            <person name="Wortman J.R."/>
            <person name="Badger J.H."/>
            <person name="Ren Q."/>
            <person name="Amedeo P."/>
            <person name="Jones K.M."/>
            <person name="Tallon L.J."/>
            <person name="Delcher A.L."/>
            <person name="Salzberg S.L."/>
            <person name="Silva J.C."/>
            <person name="Haas B.J."/>
            <person name="Majoros W.H."/>
            <person name="Farzad M."/>
            <person name="Carlton J.M."/>
            <person name="Smith R.K. Jr."/>
            <person name="Garg J."/>
            <person name="Pearlman R.E."/>
            <person name="Karrer K.M."/>
            <person name="Sun L."/>
            <person name="Manning G."/>
            <person name="Elde N.C."/>
            <person name="Turkewitz A.P."/>
            <person name="Asai D.J."/>
            <person name="Wilkes D.E."/>
            <person name="Wang Y."/>
            <person name="Cai H."/>
            <person name="Collins K."/>
            <person name="Stewart B.A."/>
            <person name="Lee S.R."/>
            <person name="Wilamowska K."/>
            <person name="Weinberg Z."/>
            <person name="Ruzzo W.L."/>
            <person name="Wloga D."/>
            <person name="Gaertig J."/>
            <person name="Frankel J."/>
            <person name="Tsao C.-C."/>
            <person name="Gorovsky M.A."/>
            <person name="Keeling P.J."/>
            <person name="Waller R.F."/>
            <person name="Patron N.J."/>
            <person name="Cherry J.M."/>
            <person name="Stover N.A."/>
            <person name="Krieger C.J."/>
            <person name="del Toro C."/>
            <person name="Ryder H.F."/>
            <person name="Williamson S.C."/>
            <person name="Barbeau R.A."/>
            <person name="Hamilton E.P."/>
            <person name="Orias E."/>
        </authorList>
    </citation>
    <scope>NUCLEOTIDE SEQUENCE [LARGE SCALE GENOMIC DNA]</scope>
    <source>
        <strain evidence="3">SB210</strain>
    </source>
</reference>
<evidence type="ECO:0000256" key="1">
    <source>
        <dbReference type="SAM" id="Coils"/>
    </source>
</evidence>
<keyword evidence="1" id="KW-0175">Coiled coil</keyword>
<feature type="coiled-coil region" evidence="1">
    <location>
        <begin position="244"/>
        <end position="292"/>
    </location>
</feature>
<dbReference type="RefSeq" id="XP_001031351.2">
    <property type="nucleotide sequence ID" value="XM_001031351.2"/>
</dbReference>
<dbReference type="EMBL" id="GG662692">
    <property type="protein sequence ID" value="EAR83688.2"/>
    <property type="molecule type" value="Genomic_DNA"/>
</dbReference>
<dbReference type="HOGENOM" id="CLU_320448_0_0_1"/>
<dbReference type="InParanoid" id="Q22EG4"/>
<dbReference type="GeneID" id="7827690"/>
<gene>
    <name evidence="2" type="ORF">TTHERM_00827050</name>
</gene>
<dbReference type="STRING" id="312017.Q22EG4"/>
<evidence type="ECO:0000313" key="2">
    <source>
        <dbReference type="EMBL" id="EAR83688.2"/>
    </source>
</evidence>
<dbReference type="OrthoDB" id="298167at2759"/>
<dbReference type="AlphaFoldDB" id="Q22EG4"/>
<accession>Q22EG4</accession>
<dbReference type="KEGG" id="tet:TTHERM_00827050"/>
<evidence type="ECO:0000313" key="3">
    <source>
        <dbReference type="Proteomes" id="UP000009168"/>
    </source>
</evidence>